<dbReference type="Pfam" id="PF02518">
    <property type="entry name" value="HATPase_c"/>
    <property type="match status" value="1"/>
</dbReference>
<dbReference type="PROSITE" id="PS50110">
    <property type="entry name" value="RESPONSE_REGULATORY"/>
    <property type="match status" value="1"/>
</dbReference>
<dbReference type="CDD" id="cd13706">
    <property type="entry name" value="PBP2_HisK_like_1"/>
    <property type="match status" value="1"/>
</dbReference>
<dbReference type="SUPFAM" id="SSF47384">
    <property type="entry name" value="Homodimeric domain of signal transducing histidine kinase"/>
    <property type="match status" value="1"/>
</dbReference>
<keyword evidence="8" id="KW-0067">ATP-binding</keyword>
<dbReference type="SUPFAM" id="SSF55785">
    <property type="entry name" value="PYP-like sensor domain (PAS domain)"/>
    <property type="match status" value="2"/>
</dbReference>
<dbReference type="PANTHER" id="PTHR45339">
    <property type="entry name" value="HYBRID SIGNAL TRANSDUCTION HISTIDINE KINASE J"/>
    <property type="match status" value="1"/>
</dbReference>
<evidence type="ECO:0000313" key="20">
    <source>
        <dbReference type="Proteomes" id="UP000718593"/>
    </source>
</evidence>
<name>A0A930G005_9RHOO</name>
<evidence type="ECO:0000256" key="8">
    <source>
        <dbReference type="ARBA" id="ARBA00022840"/>
    </source>
</evidence>
<evidence type="ECO:0000313" key="19">
    <source>
        <dbReference type="EMBL" id="MBF1165959.1"/>
    </source>
</evidence>
<dbReference type="Proteomes" id="UP000718593">
    <property type="component" value="Unassembled WGS sequence"/>
</dbReference>
<dbReference type="CDD" id="cd16922">
    <property type="entry name" value="HATPase_EvgS-ArcB-TorS-like"/>
    <property type="match status" value="1"/>
</dbReference>
<evidence type="ECO:0000256" key="2">
    <source>
        <dbReference type="ARBA" id="ARBA00004370"/>
    </source>
</evidence>
<comment type="caution">
    <text evidence="19">The sequence shown here is derived from an EMBL/GenBank/DDBJ whole genome shotgun (WGS) entry which is preliminary data.</text>
</comment>
<reference evidence="19" key="1">
    <citation type="submission" date="2020-04" db="EMBL/GenBank/DDBJ databases">
        <title>Deep metagenomics examines the oral microbiome during advanced dental caries in children, revealing novel taxa and co-occurrences with host molecules.</title>
        <authorList>
            <person name="Baker J.L."/>
            <person name="Morton J.T."/>
            <person name="Dinis M."/>
            <person name="Alvarez R."/>
            <person name="Tran N.C."/>
            <person name="Knight R."/>
            <person name="Edlund A."/>
        </authorList>
    </citation>
    <scope>NUCLEOTIDE SEQUENCE</scope>
    <source>
        <strain evidence="19">JCVI_32_bin.24</strain>
    </source>
</reference>
<evidence type="ECO:0000256" key="12">
    <source>
        <dbReference type="ARBA" id="ARBA00058004"/>
    </source>
</evidence>
<keyword evidence="6" id="KW-0547">Nucleotide-binding</keyword>
<keyword evidence="9" id="KW-0902">Two-component regulatory system</keyword>
<evidence type="ECO:0000259" key="17">
    <source>
        <dbReference type="PROSITE" id="PS50110"/>
    </source>
</evidence>
<comment type="function">
    <text evidence="12">Member of the two-component regulatory system BvgS/BvgA. Phosphorylates BvgA via a four-step phosphorelay in response to environmental signals.</text>
</comment>
<dbReference type="InterPro" id="IPR013656">
    <property type="entry name" value="PAS_4"/>
</dbReference>
<dbReference type="FunFam" id="1.10.287.130:FF:000038">
    <property type="entry name" value="Sensory transduction histidine kinase"/>
    <property type="match status" value="1"/>
</dbReference>
<evidence type="ECO:0000259" key="18">
    <source>
        <dbReference type="PROSITE" id="PS50112"/>
    </source>
</evidence>
<dbReference type="InterPro" id="IPR011006">
    <property type="entry name" value="CheY-like_superfamily"/>
</dbReference>
<keyword evidence="7" id="KW-0418">Kinase</keyword>
<evidence type="ECO:0000259" key="16">
    <source>
        <dbReference type="PROSITE" id="PS50109"/>
    </source>
</evidence>
<keyword evidence="15" id="KW-0812">Transmembrane</keyword>
<dbReference type="InterPro" id="IPR003594">
    <property type="entry name" value="HATPase_dom"/>
</dbReference>
<dbReference type="PROSITE" id="PS50109">
    <property type="entry name" value="HIS_KIN"/>
    <property type="match status" value="1"/>
</dbReference>
<evidence type="ECO:0000256" key="5">
    <source>
        <dbReference type="ARBA" id="ARBA00022679"/>
    </source>
</evidence>
<dbReference type="Gene3D" id="3.40.190.10">
    <property type="entry name" value="Periplasmic binding protein-like II"/>
    <property type="match status" value="2"/>
</dbReference>
<keyword evidence="15" id="KW-1133">Transmembrane helix</keyword>
<dbReference type="EC" id="2.7.13.3" evidence="3"/>
<dbReference type="Pfam" id="PF13188">
    <property type="entry name" value="PAS_8"/>
    <property type="match status" value="1"/>
</dbReference>
<comment type="catalytic activity">
    <reaction evidence="1">
        <text>ATP + protein L-histidine = ADP + protein N-phospho-L-histidine.</text>
        <dbReference type="EC" id="2.7.13.3"/>
    </reaction>
</comment>
<evidence type="ECO:0000256" key="14">
    <source>
        <dbReference type="PROSITE-ProRule" id="PRU00169"/>
    </source>
</evidence>
<evidence type="ECO:0000256" key="1">
    <source>
        <dbReference type="ARBA" id="ARBA00000085"/>
    </source>
</evidence>
<accession>A0A930G005</accession>
<dbReference type="InterPro" id="IPR036097">
    <property type="entry name" value="HisK_dim/P_sf"/>
</dbReference>
<protein>
    <recommendedName>
        <fullName evidence="13">Virulence sensor protein BvgS</fullName>
        <ecNumber evidence="3">2.7.13.3</ecNumber>
    </recommendedName>
</protein>
<dbReference type="PROSITE" id="PS50112">
    <property type="entry name" value="PAS"/>
    <property type="match status" value="1"/>
</dbReference>
<keyword evidence="10 15" id="KW-0472">Membrane</keyword>
<dbReference type="SMART" id="SM00388">
    <property type="entry name" value="HisKA"/>
    <property type="match status" value="1"/>
</dbReference>
<dbReference type="InterPro" id="IPR005467">
    <property type="entry name" value="His_kinase_dom"/>
</dbReference>
<evidence type="ECO:0000256" key="10">
    <source>
        <dbReference type="ARBA" id="ARBA00023136"/>
    </source>
</evidence>
<dbReference type="InterPro" id="IPR036890">
    <property type="entry name" value="HATPase_C_sf"/>
</dbReference>
<evidence type="ECO:0000256" key="11">
    <source>
        <dbReference type="ARBA" id="ARBA00023306"/>
    </source>
</evidence>
<comment type="subcellular location">
    <subcellularLocation>
        <location evidence="2">Membrane</location>
    </subcellularLocation>
</comment>
<dbReference type="InterPro" id="IPR003661">
    <property type="entry name" value="HisK_dim/P_dom"/>
</dbReference>
<dbReference type="GO" id="GO:0016020">
    <property type="term" value="C:membrane"/>
    <property type="evidence" value="ECO:0007669"/>
    <property type="project" value="UniProtKB-SubCell"/>
</dbReference>
<dbReference type="PANTHER" id="PTHR45339:SF1">
    <property type="entry name" value="HYBRID SIGNAL TRANSDUCTION HISTIDINE KINASE J"/>
    <property type="match status" value="1"/>
</dbReference>
<keyword evidence="11" id="KW-0131">Cell cycle</keyword>
<dbReference type="GO" id="GO:0005524">
    <property type="term" value="F:ATP binding"/>
    <property type="evidence" value="ECO:0007669"/>
    <property type="project" value="UniProtKB-KW"/>
</dbReference>
<dbReference type="FunFam" id="3.30.565.10:FF:000010">
    <property type="entry name" value="Sensor histidine kinase RcsC"/>
    <property type="match status" value="1"/>
</dbReference>
<dbReference type="SUPFAM" id="SSF55874">
    <property type="entry name" value="ATPase domain of HSP90 chaperone/DNA topoisomerase II/histidine kinase"/>
    <property type="match status" value="1"/>
</dbReference>
<feature type="transmembrane region" description="Helical" evidence="15">
    <location>
        <begin position="203"/>
        <end position="223"/>
    </location>
</feature>
<dbReference type="Gene3D" id="1.10.287.130">
    <property type="match status" value="1"/>
</dbReference>
<evidence type="ECO:0000256" key="6">
    <source>
        <dbReference type="ARBA" id="ARBA00022741"/>
    </source>
</evidence>
<dbReference type="AlphaFoldDB" id="A0A930G005"/>
<dbReference type="GO" id="GO:0000155">
    <property type="term" value="F:phosphorelay sensor kinase activity"/>
    <property type="evidence" value="ECO:0007669"/>
    <property type="project" value="InterPro"/>
</dbReference>
<dbReference type="EMBL" id="JABZMI010000316">
    <property type="protein sequence ID" value="MBF1165959.1"/>
    <property type="molecule type" value="Genomic_DNA"/>
</dbReference>
<proteinExistence type="predicted"/>
<dbReference type="CDD" id="cd00082">
    <property type="entry name" value="HisKA"/>
    <property type="match status" value="1"/>
</dbReference>
<dbReference type="InterPro" id="IPR004358">
    <property type="entry name" value="Sig_transdc_His_kin-like_C"/>
</dbReference>
<dbReference type="PRINTS" id="PR00344">
    <property type="entry name" value="BCTRLSENSOR"/>
</dbReference>
<feature type="domain" description="PAS" evidence="18">
    <location>
        <begin position="252"/>
        <end position="322"/>
    </location>
</feature>
<dbReference type="Pfam" id="PF00512">
    <property type="entry name" value="HisKA"/>
    <property type="match status" value="1"/>
</dbReference>
<dbReference type="Gene3D" id="3.40.50.2300">
    <property type="match status" value="1"/>
</dbReference>
<sequence length="897" mass="99279">MDLWQLWEKKTGVPVRLTATNWDDAQRMIKAGEADVIDMIFRTPPREAFYEFSLPYAELPVAIYSHASISGINGVSTLKGFQVGVQAGDACIDILQSNGITTLVFYRNYGELLAAARNQEIKVFCLDEYPANFYLYKLNARSELRKAFELYRGQFHRAVRKGQGDMLRLVEAGMAKITPDERQVLHEKWFGEPLDFMPYARSIGWVALFLLGGGGVLLAWSLVLRRQVAARTQTLNQTLLKLQEAHRATEEMSQHLAAILAAIPDMLFELDADGRYLGVFANPSMLLVAPRDSLIGRRVDEVLPLDAARSVHEAIAIALRDGADYGREVCFEINGQLHWFELSTARKAAVADLPHVLMLSRDVTARRESEQALLKAREEAIVHERDKRIRALFDAAPVGLAYVKGNVIESLNQQFVAIFGYQADDIPTLDDWWRRAYPDPAYRQTVVATWEGLIKKALAGDGEVESREYRVRTKSGRDLDMLIGGKVLEDGMIATLTDISQLKSVQAALNEAKEATEAANMAKSTFLANMSHEIRTPMNAILGYAHLLRRGELTAEQGDRLTKIGTAGEHLLAVINDILDISKIEAGKMVLEETDFALSAILDHVQSLIANSARAKGLTVSIDYGNVPSILRGDPTRLRQGLLNFANNAVKFTERGTVTIRARLLEESESGLLVCFEVSDTGIGISAQQRAGLFQAFQQVDASTTRKYGGTGLGLAITQRLSRMMGGDAGVESQPGLGSTFWFTARLRRGLLAESAETRDQSSPESMIRLHYAGTRILLVEDDSINQEVALALLEDTGLKVDVADNGWQAVAKATETDYALILMDMQMPEMGGIEATQAIRQLPARQWTPIVAMTANAFDEDRERCIAAGMSDFIPKPVDPEVLYQTLARWLSNSSH</sequence>
<dbReference type="InterPro" id="IPR001638">
    <property type="entry name" value="Solute-binding_3/MltF_N"/>
</dbReference>
<dbReference type="SUPFAM" id="SSF52172">
    <property type="entry name" value="CheY-like"/>
    <property type="match status" value="1"/>
</dbReference>
<dbReference type="Pfam" id="PF08448">
    <property type="entry name" value="PAS_4"/>
    <property type="match status" value="1"/>
</dbReference>
<organism evidence="19 20">
    <name type="scientific">Dechloromonas agitata</name>
    <dbReference type="NCBI Taxonomy" id="73030"/>
    <lineage>
        <taxon>Bacteria</taxon>
        <taxon>Pseudomonadati</taxon>
        <taxon>Pseudomonadota</taxon>
        <taxon>Betaproteobacteria</taxon>
        <taxon>Rhodocyclales</taxon>
        <taxon>Azonexaceae</taxon>
        <taxon>Dechloromonas</taxon>
    </lineage>
</organism>
<dbReference type="SUPFAM" id="SSF53850">
    <property type="entry name" value="Periplasmic binding protein-like II"/>
    <property type="match status" value="1"/>
</dbReference>
<dbReference type="Pfam" id="PF00497">
    <property type="entry name" value="SBP_bac_3"/>
    <property type="match status" value="1"/>
</dbReference>
<dbReference type="Gene3D" id="3.30.565.10">
    <property type="entry name" value="Histidine kinase-like ATPase, C-terminal domain"/>
    <property type="match status" value="1"/>
</dbReference>
<dbReference type="CDD" id="cd17546">
    <property type="entry name" value="REC_hyHK_CKI1_RcsC-like"/>
    <property type="match status" value="1"/>
</dbReference>
<dbReference type="SMART" id="SM00091">
    <property type="entry name" value="PAS"/>
    <property type="match status" value="2"/>
</dbReference>
<dbReference type="SMART" id="SM00448">
    <property type="entry name" value="REC"/>
    <property type="match status" value="1"/>
</dbReference>
<dbReference type="InterPro" id="IPR000014">
    <property type="entry name" value="PAS"/>
</dbReference>
<dbReference type="SMART" id="SM00387">
    <property type="entry name" value="HATPase_c"/>
    <property type="match status" value="1"/>
</dbReference>
<evidence type="ECO:0000256" key="7">
    <source>
        <dbReference type="ARBA" id="ARBA00022777"/>
    </source>
</evidence>
<feature type="domain" description="Histidine kinase" evidence="16">
    <location>
        <begin position="529"/>
        <end position="749"/>
    </location>
</feature>
<evidence type="ECO:0000256" key="13">
    <source>
        <dbReference type="ARBA" id="ARBA00070152"/>
    </source>
</evidence>
<dbReference type="InterPro" id="IPR035965">
    <property type="entry name" value="PAS-like_dom_sf"/>
</dbReference>
<evidence type="ECO:0000256" key="9">
    <source>
        <dbReference type="ARBA" id="ARBA00023012"/>
    </source>
</evidence>
<gene>
    <name evidence="19" type="ORF">HXL68_13080</name>
</gene>
<keyword evidence="4 14" id="KW-0597">Phosphoprotein</keyword>
<evidence type="ECO:0000256" key="15">
    <source>
        <dbReference type="SAM" id="Phobius"/>
    </source>
</evidence>
<feature type="domain" description="Response regulatory" evidence="17">
    <location>
        <begin position="776"/>
        <end position="892"/>
    </location>
</feature>
<dbReference type="Gene3D" id="3.30.450.20">
    <property type="entry name" value="PAS domain"/>
    <property type="match status" value="2"/>
</dbReference>
<dbReference type="InterPro" id="IPR001789">
    <property type="entry name" value="Sig_transdc_resp-reg_receiver"/>
</dbReference>
<keyword evidence="5" id="KW-0808">Transferase</keyword>
<dbReference type="NCBIfam" id="TIGR00229">
    <property type="entry name" value="sensory_box"/>
    <property type="match status" value="1"/>
</dbReference>
<evidence type="ECO:0000256" key="3">
    <source>
        <dbReference type="ARBA" id="ARBA00012438"/>
    </source>
</evidence>
<feature type="modified residue" description="4-aspartylphosphate" evidence="14">
    <location>
        <position position="825"/>
    </location>
</feature>
<evidence type="ECO:0000256" key="4">
    <source>
        <dbReference type="ARBA" id="ARBA00022553"/>
    </source>
</evidence>
<dbReference type="Pfam" id="PF00072">
    <property type="entry name" value="Response_reg"/>
    <property type="match status" value="1"/>
</dbReference>